<dbReference type="OrthoDB" id="10025998at2759"/>
<dbReference type="Proteomes" id="UP000504636">
    <property type="component" value="Unplaced"/>
</dbReference>
<protein>
    <submittedName>
        <fullName evidence="2 4">Uncharacterized protein</fullName>
    </submittedName>
</protein>
<dbReference type="AlphaFoldDB" id="A0A6A6ZA05"/>
<feature type="compositionally biased region" description="Low complexity" evidence="1">
    <location>
        <begin position="95"/>
        <end position="105"/>
    </location>
</feature>
<evidence type="ECO:0000313" key="3">
    <source>
        <dbReference type="Proteomes" id="UP000504636"/>
    </source>
</evidence>
<accession>A0A6A6ZA05</accession>
<evidence type="ECO:0000256" key="1">
    <source>
        <dbReference type="SAM" id="MobiDB-lite"/>
    </source>
</evidence>
<dbReference type="EMBL" id="MU003692">
    <property type="protein sequence ID" value="KAF2817846.1"/>
    <property type="molecule type" value="Genomic_DNA"/>
</dbReference>
<reference evidence="4" key="2">
    <citation type="submission" date="2020-04" db="EMBL/GenBank/DDBJ databases">
        <authorList>
            <consortium name="NCBI Genome Project"/>
        </authorList>
    </citation>
    <scope>NUCLEOTIDE SEQUENCE</scope>
    <source>
        <strain evidence="4">CBS 304.34</strain>
    </source>
</reference>
<evidence type="ECO:0000313" key="4">
    <source>
        <dbReference type="RefSeq" id="XP_033584810.1"/>
    </source>
</evidence>
<dbReference type="RefSeq" id="XP_033584810.1">
    <property type="nucleotide sequence ID" value="XM_033724787.1"/>
</dbReference>
<proteinExistence type="predicted"/>
<keyword evidence="3" id="KW-1185">Reference proteome</keyword>
<feature type="region of interest" description="Disordered" evidence="1">
    <location>
        <begin position="74"/>
        <end position="105"/>
    </location>
</feature>
<reference evidence="2 4" key="1">
    <citation type="journal article" date="2020" name="Stud. Mycol.">
        <title>101 Dothideomycetes genomes: a test case for predicting lifestyles and emergence of pathogens.</title>
        <authorList>
            <person name="Haridas S."/>
            <person name="Albert R."/>
            <person name="Binder M."/>
            <person name="Bloem J."/>
            <person name="Labutti K."/>
            <person name="Salamov A."/>
            <person name="Andreopoulos B."/>
            <person name="Baker S."/>
            <person name="Barry K."/>
            <person name="Bills G."/>
            <person name="Bluhm B."/>
            <person name="Cannon C."/>
            <person name="Castanera R."/>
            <person name="Culley D."/>
            <person name="Daum C."/>
            <person name="Ezra D."/>
            <person name="Gonzalez J."/>
            <person name="Henrissat B."/>
            <person name="Kuo A."/>
            <person name="Liang C."/>
            <person name="Lipzen A."/>
            <person name="Lutzoni F."/>
            <person name="Magnuson J."/>
            <person name="Mondo S."/>
            <person name="Nolan M."/>
            <person name="Ohm R."/>
            <person name="Pangilinan J."/>
            <person name="Park H.-J."/>
            <person name="Ramirez L."/>
            <person name="Alfaro M."/>
            <person name="Sun H."/>
            <person name="Tritt A."/>
            <person name="Yoshinaga Y."/>
            <person name="Zwiers L.-H."/>
            <person name="Turgeon B."/>
            <person name="Goodwin S."/>
            <person name="Spatafora J."/>
            <person name="Crous P."/>
            <person name="Grigoriev I."/>
        </authorList>
    </citation>
    <scope>NUCLEOTIDE SEQUENCE</scope>
    <source>
        <strain evidence="2 4">CBS 304.34</strain>
    </source>
</reference>
<evidence type="ECO:0000313" key="2">
    <source>
        <dbReference type="EMBL" id="KAF2817846.1"/>
    </source>
</evidence>
<gene>
    <name evidence="2 4" type="ORF">BDZ99DRAFT_514060</name>
</gene>
<name>A0A6A6ZA05_9PEZI</name>
<dbReference type="GeneID" id="54465680"/>
<reference evidence="4" key="3">
    <citation type="submission" date="2025-04" db="UniProtKB">
        <authorList>
            <consortium name="RefSeq"/>
        </authorList>
    </citation>
    <scope>IDENTIFICATION</scope>
    <source>
        <strain evidence="4">CBS 304.34</strain>
    </source>
</reference>
<organism evidence="2">
    <name type="scientific">Mytilinidion resinicola</name>
    <dbReference type="NCBI Taxonomy" id="574789"/>
    <lineage>
        <taxon>Eukaryota</taxon>
        <taxon>Fungi</taxon>
        <taxon>Dikarya</taxon>
        <taxon>Ascomycota</taxon>
        <taxon>Pezizomycotina</taxon>
        <taxon>Dothideomycetes</taxon>
        <taxon>Pleosporomycetidae</taxon>
        <taxon>Mytilinidiales</taxon>
        <taxon>Mytilinidiaceae</taxon>
        <taxon>Mytilinidion</taxon>
    </lineage>
</organism>
<sequence>MSSSVPNSPPFALILVHKYFPNGSLGSSNSQPPKPPTAPSSTSLHYYHLSITILVSLPSKIKIIETLPPLTLSSSKDPTIHDPSNPGPVSRQTMSSSSGPPTASSNSGRLIDFLVQPDRYYPIFKNITLNLGAADMMTLRRVSTSLNVVYLAAQASQWNINTALQRFVKNSKLFRNKLGQASGIISGQFALDFLDRSPVGDRLDVFASGKMGGFSNGEFLAWAIDSEGYAELPSYRNDKDRKFRIDQHMTNVYARPGTDKPLIYLHHTWKTPIVDLFTTGRQYTLALANFITSTKVYVPFAKETFRERRAYLHKPIDTSAHEYLTPVAHTGRRLLDVRHRVLE</sequence>